<feature type="region of interest" description="Disordered" evidence="1">
    <location>
        <begin position="1"/>
        <end position="20"/>
    </location>
</feature>
<organism evidence="2">
    <name type="scientific">uncultured Thermomicrobiales bacterium</name>
    <dbReference type="NCBI Taxonomy" id="1645740"/>
    <lineage>
        <taxon>Bacteria</taxon>
        <taxon>Pseudomonadati</taxon>
        <taxon>Thermomicrobiota</taxon>
        <taxon>Thermomicrobia</taxon>
        <taxon>Thermomicrobiales</taxon>
        <taxon>environmental samples</taxon>
    </lineage>
</organism>
<dbReference type="AlphaFoldDB" id="A0A6J4VIP3"/>
<accession>A0A6J4VIP3</accession>
<sequence>MGEKLADDEDGGGAAEGSVSVPCSAVSAAAALAVVRPPRVGGLNDPSHAEP</sequence>
<feature type="compositionally biased region" description="Acidic residues" evidence="1">
    <location>
        <begin position="1"/>
        <end position="11"/>
    </location>
</feature>
<dbReference type="EMBL" id="CADCWK010000401">
    <property type="protein sequence ID" value="CAA9577054.1"/>
    <property type="molecule type" value="Genomic_DNA"/>
</dbReference>
<evidence type="ECO:0000256" key="1">
    <source>
        <dbReference type="SAM" id="MobiDB-lite"/>
    </source>
</evidence>
<evidence type="ECO:0000313" key="2">
    <source>
        <dbReference type="EMBL" id="CAA9577054.1"/>
    </source>
</evidence>
<reference evidence="2" key="1">
    <citation type="submission" date="2020-02" db="EMBL/GenBank/DDBJ databases">
        <authorList>
            <person name="Meier V. D."/>
        </authorList>
    </citation>
    <scope>NUCLEOTIDE SEQUENCE</scope>
    <source>
        <strain evidence="2">AVDCRST_MAG33</strain>
    </source>
</reference>
<proteinExistence type="predicted"/>
<protein>
    <submittedName>
        <fullName evidence="2">Uncharacterized protein</fullName>
    </submittedName>
</protein>
<name>A0A6J4VIP3_9BACT</name>
<gene>
    <name evidence="2" type="ORF">AVDCRST_MAG33-3172</name>
</gene>